<dbReference type="SUPFAM" id="SSF52540">
    <property type="entry name" value="P-loop containing nucleoside triphosphate hydrolases"/>
    <property type="match status" value="1"/>
</dbReference>
<feature type="domain" description="NACHT" evidence="3">
    <location>
        <begin position="322"/>
        <end position="479"/>
    </location>
</feature>
<proteinExistence type="predicted"/>
<protein>
    <recommendedName>
        <fullName evidence="3">NACHT domain-containing protein</fullName>
    </recommendedName>
</protein>
<dbReference type="STRING" id="363999.A0A439DDE8"/>
<dbReference type="PANTHER" id="PTHR10622:SF13">
    <property type="entry name" value="NACHT DOMAIN-CONTAINING PROTEIN"/>
    <property type="match status" value="1"/>
</dbReference>
<gene>
    <name evidence="4" type="ORF">EKO27_g2684</name>
</gene>
<dbReference type="InterPro" id="IPR027417">
    <property type="entry name" value="P-loop_NTPase"/>
</dbReference>
<dbReference type="Gene3D" id="3.40.50.300">
    <property type="entry name" value="P-loop containing nucleotide triphosphate hydrolases"/>
    <property type="match status" value="1"/>
</dbReference>
<dbReference type="PROSITE" id="PS50837">
    <property type="entry name" value="NACHT"/>
    <property type="match status" value="1"/>
</dbReference>
<dbReference type="Pfam" id="PF24883">
    <property type="entry name" value="NPHP3_N"/>
    <property type="match status" value="1"/>
</dbReference>
<accession>A0A439DDE8</accession>
<sequence>MRLLKRREDGGVELTDHPSMIPAYAILSHTWGHKDEEVSFVDIQQGIGQLKSGFQKIDFCGKQAATDGLDYFWVDTCCIDKDSSAELQEAITSMFFWYRKATKCYVYLSDVISDQDERRRNSPQGTWEPAFRKSRWFTRGWTLQELLAPQCVEFFSVDGKKLGNRVSLEQLLYGITGIAIEALRGADLSSFSIEERMSWSKGRETTREEDEAYSLIGIFDVSLLANYGERRDRAMGRLLQKIGRRIGLGINRDGLVTEDSILESLNFVLKGDREENIAPRAPKTFTWIFDSQTSQFPHWLKAERVQGREETTTNGTAATKSGLFWIKGKPGCGKSTLMKYIQGQPETKSLLGEWAGGGSVLCASYYFWYQGSKLQKSQEGMLRSILHTCLDCRRDLIAIVTRFLSRARPDELSECWNLLRLKETLKKVLSNSQTGNSKVKFCFFLDGLDEYIGDHEELAKFVVEIARLPQVKLCVSSRPLNAFERELGFGISSHIVLQKRTSRDILQYIEGKFDNSPEMKRISTQEPSVRPRLTSNIARKASGVFVWVHLVVKLLLEGAKNGYSSSQLEHHLDSYPDELDALYQLIVGRVNKSELKYCFRYLRFVEVTGGRLSLLLLTIADILLDEPSTLKSFNDKTQLQGAKNRINSCCLGLLEIGGKRRTGDEELVEASVFFLHKSVFDYLGTDGAQQQTINFKAISPMPERHLMNATLRLLEIRYPEARRMQRRIWFSSIRPHAMTFLRLARTMEEKTGICELKLIDKLEEKLTKLWEFVYFRLPEEQSGDIHWVRATESTNGMAAYLSEITRVPEGMPSNLPPKHGMHSFVLYAYKFGLHLYAKEKGFDNEVYKASRYCSPKAGQSTNITEDPQRPVHLSQDIHRALPCTMGDAVDDTPNKTDSEHQPQEYINVSTSVMLDHSDRAGQSKRKSLEAEAIHVPTYVALDYPDRMEKAKQVSLERETIAEVKPRQPTQSEGRAATATRDTGARRPKHDVASKPSTPIYSQVSIHILRLDLVAVDSALDMAREALAKLAKAGNAAQEYLSKKWEELEKLRNDKIKAEQDAQRLEAIRQRNEFLGLFNAKLTGPSTDVMPSLKYSGDAQQRAVLLATVPIVYGHFDVSRRSYHLLGKHVGMSLNSVSHWAICVVDRGFGACWCYDLMSDQLSLAMLGKSYSGSQKVPAAQVQKSTSSN</sequence>
<comment type="caution">
    <text evidence="4">The sequence shown here is derived from an EMBL/GenBank/DDBJ whole genome shotgun (WGS) entry which is preliminary data.</text>
</comment>
<keyword evidence="5" id="KW-1185">Reference proteome</keyword>
<dbReference type="InterPro" id="IPR056693">
    <property type="entry name" value="DUF7791"/>
</dbReference>
<evidence type="ECO:0000313" key="4">
    <source>
        <dbReference type="EMBL" id="RWA12423.1"/>
    </source>
</evidence>
<keyword evidence="1" id="KW-0677">Repeat</keyword>
<dbReference type="InterPro" id="IPR007111">
    <property type="entry name" value="NACHT_NTPase"/>
</dbReference>
<evidence type="ECO:0000256" key="1">
    <source>
        <dbReference type="ARBA" id="ARBA00022737"/>
    </source>
</evidence>
<dbReference type="Pfam" id="PF25053">
    <property type="entry name" value="DUF7791"/>
    <property type="match status" value="1"/>
</dbReference>
<name>A0A439DDE8_9PEZI</name>
<reference evidence="4 5" key="1">
    <citation type="submission" date="2018-12" db="EMBL/GenBank/DDBJ databases">
        <title>Draft genome sequence of Xylaria grammica IHI A82.</title>
        <authorList>
            <person name="Buettner E."/>
            <person name="Kellner H."/>
        </authorList>
    </citation>
    <scope>NUCLEOTIDE SEQUENCE [LARGE SCALE GENOMIC DNA]</scope>
    <source>
        <strain evidence="4 5">IHI A82</strain>
    </source>
</reference>
<dbReference type="Pfam" id="PF06985">
    <property type="entry name" value="HET"/>
    <property type="match status" value="1"/>
</dbReference>
<dbReference type="InterPro" id="IPR056884">
    <property type="entry name" value="NPHP3-like_N"/>
</dbReference>
<dbReference type="PANTHER" id="PTHR10622">
    <property type="entry name" value="HET DOMAIN-CONTAINING PROTEIN"/>
    <property type="match status" value="1"/>
</dbReference>
<evidence type="ECO:0000256" key="2">
    <source>
        <dbReference type="SAM" id="MobiDB-lite"/>
    </source>
</evidence>
<organism evidence="4 5">
    <name type="scientific">Xylaria grammica</name>
    <dbReference type="NCBI Taxonomy" id="363999"/>
    <lineage>
        <taxon>Eukaryota</taxon>
        <taxon>Fungi</taxon>
        <taxon>Dikarya</taxon>
        <taxon>Ascomycota</taxon>
        <taxon>Pezizomycotina</taxon>
        <taxon>Sordariomycetes</taxon>
        <taxon>Xylariomycetidae</taxon>
        <taxon>Xylariales</taxon>
        <taxon>Xylariaceae</taxon>
        <taxon>Xylaria</taxon>
    </lineage>
</organism>
<feature type="region of interest" description="Disordered" evidence="2">
    <location>
        <begin position="959"/>
        <end position="996"/>
    </location>
</feature>
<dbReference type="EMBL" id="RYZI01000051">
    <property type="protein sequence ID" value="RWA12423.1"/>
    <property type="molecule type" value="Genomic_DNA"/>
</dbReference>
<dbReference type="AlphaFoldDB" id="A0A439DDE8"/>
<evidence type="ECO:0000313" key="5">
    <source>
        <dbReference type="Proteomes" id="UP000286045"/>
    </source>
</evidence>
<dbReference type="Proteomes" id="UP000286045">
    <property type="component" value="Unassembled WGS sequence"/>
</dbReference>
<evidence type="ECO:0000259" key="3">
    <source>
        <dbReference type="PROSITE" id="PS50837"/>
    </source>
</evidence>
<dbReference type="InterPro" id="IPR010730">
    <property type="entry name" value="HET"/>
</dbReference>